<protein>
    <submittedName>
        <fullName evidence="2">Uncharacterized protein</fullName>
    </submittedName>
</protein>
<reference evidence="2 3" key="1">
    <citation type="submission" date="2019-01" db="EMBL/GenBank/DDBJ databases">
        <title>A draft genome assembly of the solar-powered sea slug Elysia chlorotica.</title>
        <authorList>
            <person name="Cai H."/>
            <person name="Li Q."/>
            <person name="Fang X."/>
            <person name="Li J."/>
            <person name="Curtis N.E."/>
            <person name="Altenburger A."/>
            <person name="Shibata T."/>
            <person name="Feng M."/>
            <person name="Maeda T."/>
            <person name="Schwartz J.A."/>
            <person name="Shigenobu S."/>
            <person name="Lundholm N."/>
            <person name="Nishiyama T."/>
            <person name="Yang H."/>
            <person name="Hasebe M."/>
            <person name="Li S."/>
            <person name="Pierce S.K."/>
            <person name="Wang J."/>
        </authorList>
    </citation>
    <scope>NUCLEOTIDE SEQUENCE [LARGE SCALE GENOMIC DNA]</scope>
    <source>
        <strain evidence="2">EC2010</strain>
        <tissue evidence="2">Whole organism of an adult</tissue>
    </source>
</reference>
<feature type="non-terminal residue" evidence="2">
    <location>
        <position position="250"/>
    </location>
</feature>
<keyword evidence="1" id="KW-0472">Membrane</keyword>
<organism evidence="2 3">
    <name type="scientific">Elysia chlorotica</name>
    <name type="common">Eastern emerald elysia</name>
    <name type="synonym">Sea slug</name>
    <dbReference type="NCBI Taxonomy" id="188477"/>
    <lineage>
        <taxon>Eukaryota</taxon>
        <taxon>Metazoa</taxon>
        <taxon>Spiralia</taxon>
        <taxon>Lophotrochozoa</taxon>
        <taxon>Mollusca</taxon>
        <taxon>Gastropoda</taxon>
        <taxon>Heterobranchia</taxon>
        <taxon>Euthyneura</taxon>
        <taxon>Panpulmonata</taxon>
        <taxon>Sacoglossa</taxon>
        <taxon>Placobranchoidea</taxon>
        <taxon>Plakobranchidae</taxon>
        <taxon>Elysia</taxon>
    </lineage>
</organism>
<name>A0A3S0ZTW1_ELYCH</name>
<dbReference type="SUPFAM" id="SSF49842">
    <property type="entry name" value="TNF-like"/>
    <property type="match status" value="1"/>
</dbReference>
<dbReference type="EMBL" id="RQTK01000161">
    <property type="protein sequence ID" value="RUS85719.1"/>
    <property type="molecule type" value="Genomic_DNA"/>
</dbReference>
<evidence type="ECO:0000313" key="2">
    <source>
        <dbReference type="EMBL" id="RUS85719.1"/>
    </source>
</evidence>
<dbReference type="Gene3D" id="2.60.120.40">
    <property type="match status" value="1"/>
</dbReference>
<proteinExistence type="predicted"/>
<keyword evidence="1" id="KW-0812">Transmembrane</keyword>
<keyword evidence="1" id="KW-1133">Transmembrane helix</keyword>
<feature type="transmembrane region" description="Helical" evidence="1">
    <location>
        <begin position="46"/>
        <end position="71"/>
    </location>
</feature>
<sequence length="250" mass="28072">MASGSPTMDQRTQGVTQSAYYESIPYECVTNVGVYHMEKQAKSHRVLSYFAVCASLFALLLAGSLIGVLLFSGIENLLELSSSDTQVEGGKSTVFTCVACNKLLYNPTDLTADDPLLRKLTVEVKDGVEQCCAYGPEQITTLFESVMRLNEIPDPPLTSFKPSDFRFSPVSAHKRIYPTRILRTFGVPEIPQEPLVCLFKPDDPRYDLEHHRGVEVLERGLRVQHSGLYYVYTSILFRPQSVHPCREFSH</sequence>
<dbReference type="OrthoDB" id="6074301at2759"/>
<dbReference type="Proteomes" id="UP000271974">
    <property type="component" value="Unassembled WGS sequence"/>
</dbReference>
<keyword evidence="3" id="KW-1185">Reference proteome</keyword>
<evidence type="ECO:0000313" key="3">
    <source>
        <dbReference type="Proteomes" id="UP000271974"/>
    </source>
</evidence>
<comment type="caution">
    <text evidence="2">The sequence shown here is derived from an EMBL/GenBank/DDBJ whole genome shotgun (WGS) entry which is preliminary data.</text>
</comment>
<evidence type="ECO:0000256" key="1">
    <source>
        <dbReference type="SAM" id="Phobius"/>
    </source>
</evidence>
<dbReference type="InterPro" id="IPR008983">
    <property type="entry name" value="Tumour_necrosis_fac-like_dom"/>
</dbReference>
<accession>A0A3S0ZTW1</accession>
<dbReference type="AlphaFoldDB" id="A0A3S0ZTW1"/>
<gene>
    <name evidence="2" type="ORF">EGW08_006513</name>
</gene>